<keyword evidence="2" id="KW-1185">Reference proteome</keyword>
<proteinExistence type="predicted"/>
<accession>A0A0K1Y9J9</accession>
<dbReference type="EMBL" id="KT186228">
    <property type="protein sequence ID" value="AKY03776.1"/>
    <property type="molecule type" value="Genomic_DNA"/>
</dbReference>
<dbReference type="Proteomes" id="UP000204170">
    <property type="component" value="Segment"/>
</dbReference>
<organism evidence="1 2">
    <name type="scientific">Streptomyces phage Amela</name>
    <dbReference type="NCBI Taxonomy" id="1673877"/>
    <lineage>
        <taxon>Viruses</taxon>
        <taxon>Duplodnaviria</taxon>
        <taxon>Heunggongvirae</taxon>
        <taxon>Uroviricota</taxon>
        <taxon>Caudoviricetes</taxon>
        <taxon>Arquatrovirinae</taxon>
        <taxon>Camvirus</taxon>
        <taxon>Camvirus amela</taxon>
    </lineage>
</organism>
<protein>
    <submittedName>
        <fullName evidence="1">Uncharacterized protein</fullName>
    </submittedName>
</protein>
<name>A0A0K1Y9J9_9CAUD</name>
<reference evidence="1 2" key="1">
    <citation type="journal article" date="2016" name="Genome Announc.">
        <title>Genome Sequences of Streptomyces Phages Amela and Verse.</title>
        <authorList>
            <person name="Layton S.R."/>
            <person name="Hemenway R.M."/>
            <person name="Munyoki C.M."/>
            <person name="Barnes E.B."/>
            <person name="Barnett S.E."/>
            <person name="Bond A.M."/>
            <person name="Narvaez J.M."/>
            <person name="Sirisakd C.D."/>
            <person name="Smith B.R."/>
            <person name="Swain J."/>
            <person name="Syed O."/>
            <person name="Bowman C.A."/>
            <person name="Russell D.A."/>
            <person name="Bhuiyan S."/>
            <person name="Donegan-Quick R."/>
            <person name="Benjamin R.C."/>
            <person name="Hughes L.E."/>
        </authorList>
    </citation>
    <scope>NUCLEOTIDE SEQUENCE [LARGE SCALE GENOMIC DNA]</scope>
</reference>
<evidence type="ECO:0000313" key="2">
    <source>
        <dbReference type="Proteomes" id="UP000204170"/>
    </source>
</evidence>
<dbReference type="KEGG" id="vg:26634830"/>
<dbReference type="GeneID" id="26634830"/>
<evidence type="ECO:0000313" key="1">
    <source>
        <dbReference type="EMBL" id="AKY03776.1"/>
    </source>
</evidence>
<sequence length="101" mass="10246">MANTPKALFRGNTTTSLVQVYQAPNPGTTIVTNIVVANSSTTPATVLIYVSGVILVPTMSVPGNGIFTLDIAQPMDAAGTIKVQGSTTTCAVHIAGVEVSA</sequence>
<dbReference type="RefSeq" id="YP_009208299.1">
    <property type="nucleotide sequence ID" value="NC_028904.1"/>
</dbReference>
<dbReference type="OrthoDB" id="28406at10239"/>
<gene>
    <name evidence="1" type="ORF">SEA_AMELA_21</name>
</gene>